<protein>
    <submittedName>
        <fullName evidence="4">Phospholipase/carboxylesterase</fullName>
    </submittedName>
</protein>
<comment type="similarity">
    <text evidence="1">Belongs to the AB hydrolase superfamily. AB hydrolase 2 family.</text>
</comment>
<dbReference type="PANTHER" id="PTHR10655">
    <property type="entry name" value="LYSOPHOSPHOLIPASE-RELATED"/>
    <property type="match status" value="1"/>
</dbReference>
<evidence type="ECO:0000256" key="2">
    <source>
        <dbReference type="ARBA" id="ARBA00022801"/>
    </source>
</evidence>
<dbReference type="Gene3D" id="3.40.50.1820">
    <property type="entry name" value="alpha/beta hydrolase"/>
    <property type="match status" value="1"/>
</dbReference>
<reference evidence="4" key="1">
    <citation type="submission" date="2012-02" db="EMBL/GenBank/DDBJ databases">
        <title>Whole genome shotgun sequence of Gordonia otitidis NBRC 100426.</title>
        <authorList>
            <person name="Yoshida I."/>
            <person name="Hosoyama A."/>
            <person name="Tsuchikane K."/>
            <person name="Katsumata H."/>
            <person name="Yamazaki S."/>
            <person name="Fujita N."/>
        </authorList>
    </citation>
    <scope>NUCLEOTIDE SEQUENCE [LARGE SCALE GENOMIC DNA]</scope>
    <source>
        <strain evidence="4">NBRC 100426</strain>
    </source>
</reference>
<name>H5TJD1_GORO1</name>
<dbReference type="InterPro" id="IPR003140">
    <property type="entry name" value="PLipase/COase/thioEstase"/>
</dbReference>
<sequence>MASNPHLSSPLIEWGAEPSDMTTAVLAVHGRGQSPDFMREQSHRLDVADVRYFAPAADGDSWYPRPFLEPIDANQPSLDHALDTIDARVDALVESGIDTARLVVWGFSQGACLLAHWALTRPRPVGGIILFTGGYIGPEEVVAQPQSLNGVPVVVRSIEHDPFVPPERVMQTVAALRAAGADVDALIVPGEEHIITDEAIDAARTLLCREETISRT</sequence>
<evidence type="ECO:0000256" key="1">
    <source>
        <dbReference type="ARBA" id="ARBA00006499"/>
    </source>
</evidence>
<keyword evidence="5" id="KW-1185">Reference proteome</keyword>
<dbReference type="RefSeq" id="WP_007237837.1">
    <property type="nucleotide sequence ID" value="NZ_BAFB01000073.1"/>
</dbReference>
<dbReference type="EMBL" id="BAFB01000073">
    <property type="protein sequence ID" value="GAB33589.1"/>
    <property type="molecule type" value="Genomic_DNA"/>
</dbReference>
<proteinExistence type="inferred from homology"/>
<dbReference type="Pfam" id="PF02230">
    <property type="entry name" value="Abhydrolase_2"/>
    <property type="match status" value="1"/>
</dbReference>
<keyword evidence="2" id="KW-0378">Hydrolase</keyword>
<dbReference type="PANTHER" id="PTHR10655:SF17">
    <property type="entry name" value="LYSOPHOSPHOLIPASE-LIKE PROTEIN 1"/>
    <property type="match status" value="1"/>
</dbReference>
<dbReference type="Proteomes" id="UP000005038">
    <property type="component" value="Unassembled WGS sequence"/>
</dbReference>
<dbReference type="OrthoDB" id="9801763at2"/>
<feature type="domain" description="Phospholipase/carboxylesterase/thioesterase" evidence="3">
    <location>
        <begin position="61"/>
        <end position="205"/>
    </location>
</feature>
<dbReference type="InterPro" id="IPR029058">
    <property type="entry name" value="AB_hydrolase_fold"/>
</dbReference>
<accession>H5TJD1</accession>
<evidence type="ECO:0000313" key="5">
    <source>
        <dbReference type="Proteomes" id="UP000005038"/>
    </source>
</evidence>
<organism evidence="4 5">
    <name type="scientific">Gordonia otitidis (strain DSM 44809 / CCUG 52243 / JCM 12355 / NBRC 100426 / IFM 10032)</name>
    <dbReference type="NCBI Taxonomy" id="1108044"/>
    <lineage>
        <taxon>Bacteria</taxon>
        <taxon>Bacillati</taxon>
        <taxon>Actinomycetota</taxon>
        <taxon>Actinomycetes</taxon>
        <taxon>Mycobacteriales</taxon>
        <taxon>Gordoniaceae</taxon>
        <taxon>Gordonia</taxon>
    </lineage>
</organism>
<dbReference type="STRING" id="1108044.GOOTI_073_00050"/>
<evidence type="ECO:0000259" key="3">
    <source>
        <dbReference type="Pfam" id="PF02230"/>
    </source>
</evidence>
<dbReference type="InterPro" id="IPR050565">
    <property type="entry name" value="LYPA1-2/EST-like"/>
</dbReference>
<dbReference type="SUPFAM" id="SSF53474">
    <property type="entry name" value="alpha/beta-Hydrolases"/>
    <property type="match status" value="1"/>
</dbReference>
<comment type="caution">
    <text evidence="4">The sequence shown here is derived from an EMBL/GenBank/DDBJ whole genome shotgun (WGS) entry which is preliminary data.</text>
</comment>
<gene>
    <name evidence="4" type="ORF">GOOTI_073_00050</name>
</gene>
<dbReference type="GO" id="GO:0016787">
    <property type="term" value="F:hydrolase activity"/>
    <property type="evidence" value="ECO:0007669"/>
    <property type="project" value="UniProtKB-KW"/>
</dbReference>
<evidence type="ECO:0000313" key="4">
    <source>
        <dbReference type="EMBL" id="GAB33589.1"/>
    </source>
</evidence>
<dbReference type="AlphaFoldDB" id="H5TJD1"/>